<evidence type="ECO:0000256" key="1">
    <source>
        <dbReference type="SAM" id="MobiDB-lite"/>
    </source>
</evidence>
<feature type="transmembrane region" description="Helical" evidence="2">
    <location>
        <begin position="273"/>
        <end position="298"/>
    </location>
</feature>
<feature type="transmembrane region" description="Helical" evidence="2">
    <location>
        <begin position="561"/>
        <end position="581"/>
    </location>
</feature>
<keyword evidence="2" id="KW-0812">Transmembrane</keyword>
<feature type="transmembrane region" description="Helical" evidence="2">
    <location>
        <begin position="235"/>
        <end position="253"/>
    </location>
</feature>
<feature type="region of interest" description="Disordered" evidence="1">
    <location>
        <begin position="64"/>
        <end position="91"/>
    </location>
</feature>
<dbReference type="EMBL" id="CAMXCT020001202">
    <property type="protein sequence ID" value="CAL1141172.1"/>
    <property type="molecule type" value="Genomic_DNA"/>
</dbReference>
<feature type="transmembrane region" description="Helical" evidence="2">
    <location>
        <begin position="147"/>
        <end position="166"/>
    </location>
</feature>
<evidence type="ECO:0000313" key="3">
    <source>
        <dbReference type="EMBL" id="CAI3987797.1"/>
    </source>
</evidence>
<proteinExistence type="predicted"/>
<gene>
    <name evidence="3" type="ORF">C1SCF055_LOCUS15042</name>
</gene>
<feature type="transmembrane region" description="Helical" evidence="2">
    <location>
        <begin position="207"/>
        <end position="228"/>
    </location>
</feature>
<evidence type="ECO:0000313" key="4">
    <source>
        <dbReference type="EMBL" id="CAL4775109.1"/>
    </source>
</evidence>
<sequence length="911" mass="101586">MTRNADDEDEPVLVPAARTSPNLLQRRATFETITNVFAGAEQTLGTWRQSIRLDGEQSLVALFTSEKERDAPDSDGETTSDEEAYQPTPSHRGGLSYWAPALYQWLAPRVGTRERFFIAVMFSILDAVRNRLMETSGNEVNQLSIQFIGYLVSLFFGLSISVFMEGQWGASRIFSCAALWRWSVVGLFFALKSMLLCVAYESGLHKMITILIGFLYVVIAAVVSFFVFSRLYGKLEWLSLSMIILSAPAFYIMRERCNTNYCHFFDFQQSDLSAFGAFCAFAGVSLSAIASILAERLFKNFSKGINRRDRRDDFNHGKYYIHRVHLDFSAGLFLSAVWLWQHFLVHDDSLSNTRVLFGQWSAKHYVLVCVHAAQAWWAGLVVMHFSTVTKSLIQTVMGLLGLCIIDPLYGIDQGHNFGIRAVPSLLIAFIVVMSAILFQTGRLNMKFLRERAGVSPEQEVGGFRSLKRYLYSILCGFQENGNQTIPRCNLLVYCLPVFYIISNALQTELTNTASANRFFVPQSLQVGIPLCGLSFAHVLTLQSYGLKGLAEAWNPRSLPKFLLLGLMQSVVSALAGMSMGLGMDSSLYVAMGKIYTPLSLVLGRWILKRRYLWIEWLSVMVLFVASVTLAFMDSSIAGNQSVRPSSAAAILCCAASASMACVYSVTMELALQKGNTPYVVNKIRLDFGAFLWSISFLPVMGYLGIKGHRPDLAYWYYRPSDYWTCIKLGSCDQESGLFVLHNSTADADALAKVGCYCDNGVFLGWGTWLPYAALATGVVYSWLTGKVIENFGTVMRSVLDGFPIVLLWFFISPMASRIPLAAFQAVYYKGPWPFINRAWGKDLMTIVNPLSAITYIEAAAQVRQVATLRQETEEAMHTNGSTGHQELSTDSDDTSSQTGSSWTPDEDECNC</sequence>
<dbReference type="AlphaFoldDB" id="A0A9P1C940"/>
<reference evidence="4 5" key="2">
    <citation type="submission" date="2024-05" db="EMBL/GenBank/DDBJ databases">
        <authorList>
            <person name="Chen Y."/>
            <person name="Shah S."/>
            <person name="Dougan E. K."/>
            <person name="Thang M."/>
            <person name="Chan C."/>
        </authorList>
    </citation>
    <scope>NUCLEOTIDE SEQUENCE [LARGE SCALE GENOMIC DNA]</scope>
</reference>
<dbReference type="EMBL" id="CAMXCT030001202">
    <property type="protein sequence ID" value="CAL4775109.1"/>
    <property type="molecule type" value="Genomic_DNA"/>
</dbReference>
<keyword evidence="5" id="KW-1185">Reference proteome</keyword>
<reference evidence="3" key="1">
    <citation type="submission" date="2022-10" db="EMBL/GenBank/DDBJ databases">
        <authorList>
            <person name="Chen Y."/>
            <person name="Dougan E. K."/>
            <person name="Chan C."/>
            <person name="Rhodes N."/>
            <person name="Thang M."/>
        </authorList>
    </citation>
    <scope>NUCLEOTIDE SEQUENCE</scope>
</reference>
<protein>
    <submittedName>
        <fullName evidence="4">E3 SUMO-protein ligase pli1</fullName>
    </submittedName>
</protein>
<feature type="transmembrane region" description="Helical" evidence="2">
    <location>
        <begin position="797"/>
        <end position="815"/>
    </location>
</feature>
<evidence type="ECO:0000313" key="5">
    <source>
        <dbReference type="Proteomes" id="UP001152797"/>
    </source>
</evidence>
<feature type="transmembrane region" description="Helical" evidence="2">
    <location>
        <begin position="178"/>
        <end position="201"/>
    </location>
</feature>
<keyword evidence="2" id="KW-0472">Membrane</keyword>
<keyword evidence="2" id="KW-1133">Transmembrane helix</keyword>
<feature type="transmembrane region" description="Helical" evidence="2">
    <location>
        <begin position="417"/>
        <end position="438"/>
    </location>
</feature>
<dbReference type="EMBL" id="CAMXCT010001202">
    <property type="protein sequence ID" value="CAI3987797.1"/>
    <property type="molecule type" value="Genomic_DNA"/>
</dbReference>
<organism evidence="3">
    <name type="scientific">Cladocopium goreaui</name>
    <dbReference type="NCBI Taxonomy" id="2562237"/>
    <lineage>
        <taxon>Eukaryota</taxon>
        <taxon>Sar</taxon>
        <taxon>Alveolata</taxon>
        <taxon>Dinophyceae</taxon>
        <taxon>Suessiales</taxon>
        <taxon>Symbiodiniaceae</taxon>
        <taxon>Cladocopium</taxon>
    </lineage>
</organism>
<evidence type="ECO:0000256" key="2">
    <source>
        <dbReference type="SAM" id="Phobius"/>
    </source>
</evidence>
<dbReference type="Proteomes" id="UP001152797">
    <property type="component" value="Unassembled WGS sequence"/>
</dbReference>
<comment type="caution">
    <text evidence="3">The sequence shown here is derived from an EMBL/GenBank/DDBJ whole genome shotgun (WGS) entry which is preliminary data.</text>
</comment>
<feature type="transmembrane region" description="Helical" evidence="2">
    <location>
        <begin position="768"/>
        <end position="785"/>
    </location>
</feature>
<feature type="transmembrane region" description="Helical" evidence="2">
    <location>
        <begin position="614"/>
        <end position="632"/>
    </location>
</feature>
<dbReference type="OrthoDB" id="28127at2759"/>
<feature type="transmembrane region" description="Helical" evidence="2">
    <location>
        <begin position="587"/>
        <end position="607"/>
    </location>
</feature>
<dbReference type="GO" id="GO:0016874">
    <property type="term" value="F:ligase activity"/>
    <property type="evidence" value="ECO:0007669"/>
    <property type="project" value="UniProtKB-KW"/>
</dbReference>
<keyword evidence="4" id="KW-0436">Ligase</keyword>
<feature type="region of interest" description="Disordered" evidence="1">
    <location>
        <begin position="873"/>
        <end position="911"/>
    </location>
</feature>
<feature type="transmembrane region" description="Helical" evidence="2">
    <location>
        <begin position="687"/>
        <end position="705"/>
    </location>
</feature>
<feature type="transmembrane region" description="Helical" evidence="2">
    <location>
        <begin position="319"/>
        <end position="344"/>
    </location>
</feature>
<feature type="transmembrane region" description="Helical" evidence="2">
    <location>
        <begin position="364"/>
        <end position="385"/>
    </location>
</feature>
<accession>A0A9P1C940</accession>
<feature type="transmembrane region" description="Helical" evidence="2">
    <location>
        <begin position="644"/>
        <end position="666"/>
    </location>
</feature>
<name>A0A9P1C940_9DINO</name>
<feature type="compositionally biased region" description="Acidic residues" evidence="1">
    <location>
        <begin position="73"/>
        <end position="84"/>
    </location>
</feature>